<protein>
    <recommendedName>
        <fullName evidence="4">O-antigen polymerase</fullName>
    </recommendedName>
</protein>
<proteinExistence type="predicted"/>
<feature type="transmembrane region" description="Helical" evidence="1">
    <location>
        <begin position="236"/>
        <end position="256"/>
    </location>
</feature>
<reference evidence="2 3" key="1">
    <citation type="submission" date="2017-07" db="EMBL/GenBank/DDBJ databases">
        <title>Draft Genome Sequences of Select Purple Nonsulfur Bacteria.</title>
        <authorList>
            <person name="Lasarre B."/>
            <person name="Mckinlay J.B."/>
        </authorList>
    </citation>
    <scope>NUCLEOTIDE SEQUENCE [LARGE SCALE GENOMIC DNA]</scope>
    <source>
        <strain evidence="2 3">DSM 5909</strain>
    </source>
</reference>
<keyword evidence="1" id="KW-1133">Transmembrane helix</keyword>
<comment type="caution">
    <text evidence="2">The sequence shown here is derived from an EMBL/GenBank/DDBJ whole genome shotgun (WGS) entry which is preliminary data.</text>
</comment>
<feature type="transmembrane region" description="Helical" evidence="1">
    <location>
        <begin position="185"/>
        <end position="204"/>
    </location>
</feature>
<name>A0A327KXV3_9BRAD</name>
<feature type="transmembrane region" description="Helical" evidence="1">
    <location>
        <begin position="151"/>
        <end position="173"/>
    </location>
</feature>
<gene>
    <name evidence="2" type="ORF">CH341_13185</name>
</gene>
<evidence type="ECO:0000313" key="3">
    <source>
        <dbReference type="Proteomes" id="UP000249130"/>
    </source>
</evidence>
<keyword evidence="1" id="KW-0472">Membrane</keyword>
<evidence type="ECO:0000256" key="1">
    <source>
        <dbReference type="SAM" id="Phobius"/>
    </source>
</evidence>
<keyword evidence="3" id="KW-1185">Reference proteome</keyword>
<feature type="transmembrane region" description="Helical" evidence="1">
    <location>
        <begin position="326"/>
        <end position="345"/>
    </location>
</feature>
<dbReference type="Proteomes" id="UP000249130">
    <property type="component" value="Unassembled WGS sequence"/>
</dbReference>
<accession>A0A327KXV3</accession>
<dbReference type="EMBL" id="NPEX01000077">
    <property type="protein sequence ID" value="RAI43669.1"/>
    <property type="molecule type" value="Genomic_DNA"/>
</dbReference>
<organism evidence="2 3">
    <name type="scientific">Rhodoplanes roseus</name>
    <dbReference type="NCBI Taxonomy" id="29409"/>
    <lineage>
        <taxon>Bacteria</taxon>
        <taxon>Pseudomonadati</taxon>
        <taxon>Pseudomonadota</taxon>
        <taxon>Alphaproteobacteria</taxon>
        <taxon>Hyphomicrobiales</taxon>
        <taxon>Nitrobacteraceae</taxon>
        <taxon>Rhodoplanes</taxon>
    </lineage>
</organism>
<feature type="transmembrane region" description="Helical" evidence="1">
    <location>
        <begin position="111"/>
        <end position="131"/>
    </location>
</feature>
<dbReference type="AlphaFoldDB" id="A0A327KXV3"/>
<feature type="transmembrane region" description="Helical" evidence="1">
    <location>
        <begin position="357"/>
        <end position="374"/>
    </location>
</feature>
<evidence type="ECO:0000313" key="2">
    <source>
        <dbReference type="EMBL" id="RAI43669.1"/>
    </source>
</evidence>
<feature type="transmembrane region" description="Helical" evidence="1">
    <location>
        <begin position="82"/>
        <end position="104"/>
    </location>
</feature>
<evidence type="ECO:0008006" key="4">
    <source>
        <dbReference type="Google" id="ProtNLM"/>
    </source>
</evidence>
<keyword evidence="1" id="KW-0812">Transmembrane</keyword>
<feature type="transmembrane region" description="Helical" evidence="1">
    <location>
        <begin position="210"/>
        <end position="229"/>
    </location>
</feature>
<sequence length="412" mass="40670">MIRGGLLVVVGASVALSAATMSSGDASRLGRSLIQVLPIALIPAAWMVVQLLPIPGISVPAPIGGPASLGEPVTGRMTVDSAATAMALGSYLVMLSIVLTSAMLTLQRRSAAWMLSLLTTVTAGMALASIVHDVGGMTFLGDPRGTLRTAFDTAAAIGSVTALASAAAAGARFEGGRGSRLNGLALFRRISGALLALLLCAVAVGYLQGGLLLVAAASGALTFGVVLAVRRTGRTGWVGALLVAAGLGVPGMLLAAQGGSGSGPLALRFAQASPENIAVARRILADTPLTGSGAGTFTGLQAAYRDGGDPGSATAPTAMTAVAVEFGIAAPWIVIVLALWAAAVLGRGALRRARDPAYAAAAAGCVVLLTFTAFRDASVTSPGVTMLAALALGLGLAQSQDGSIALGRGPGV</sequence>